<comment type="function">
    <text evidence="2">Catalyzes the ATP-dependent phosphorylation of thiamine-monophosphate (TMP) to form thiamine-pyrophosphate (TPP), the active form of vitamin B1.</text>
</comment>
<evidence type="ECO:0000313" key="6">
    <source>
        <dbReference type="Proteomes" id="UP000245627"/>
    </source>
</evidence>
<protein>
    <recommendedName>
        <fullName evidence="2">Thiamine-monophosphate kinase</fullName>
        <shortName evidence="2">TMP kinase</shortName>
        <shortName evidence="2">Thiamine-phosphate kinase</shortName>
        <ecNumber evidence="2">2.7.4.16</ecNumber>
    </recommendedName>
</protein>
<comment type="caution">
    <text evidence="5">The sequence shown here is derived from an EMBL/GenBank/DDBJ whole genome shotgun (WGS) entry which is preliminary data.</text>
</comment>
<dbReference type="EMBL" id="QDKG01000002">
    <property type="protein sequence ID" value="PVH25811.1"/>
    <property type="molecule type" value="Genomic_DNA"/>
</dbReference>
<sequence length="345" mass="37618">MFDNSEKTDIKELGEFGLIAHLTQSVQLTQASSIKGIGDDAAVLNFEGKKTLISTDLLLENVHFDLRYVPLKHLGYKAVQVNLSDIYAMNGTASQITFSIGMSSKFPLEAVEEIYEGALLACNKYNIDLIGGDTSASHQGLVLSVTSIGYADEADITYRSGAKEGDLLCVSGDLGGAYVGLQLLEREKQIFLENPKIQPDLEGKDYIIERQLKPDARGDVVELLRQLDIKPNAMIDVSDGLASEILHIAKASNVGCTIYEDKIPLDPMTYDTAREFGLDPTICALSGGEDYELLFTIPQSDYDKVKNQLDITVIGHMTEGSAGCQMISKSGKVHPLQAQGWNAFK</sequence>
<dbReference type="NCBIfam" id="TIGR01379">
    <property type="entry name" value="thiL"/>
    <property type="match status" value="1"/>
</dbReference>
<dbReference type="Pfam" id="PF00586">
    <property type="entry name" value="AIRS"/>
    <property type="match status" value="1"/>
</dbReference>
<dbReference type="InterPro" id="IPR006283">
    <property type="entry name" value="ThiL-like"/>
</dbReference>
<feature type="binding site" evidence="2">
    <location>
        <position position="133"/>
    </location>
    <ligand>
        <name>Mg(2+)</name>
        <dbReference type="ChEBI" id="CHEBI:18420"/>
        <label>1</label>
    </ligand>
</feature>
<feature type="binding site" evidence="2">
    <location>
        <begin position="132"/>
        <end position="133"/>
    </location>
    <ligand>
        <name>ATP</name>
        <dbReference type="ChEBI" id="CHEBI:30616"/>
    </ligand>
</feature>
<dbReference type="GO" id="GO:0009228">
    <property type="term" value="P:thiamine biosynthetic process"/>
    <property type="evidence" value="ECO:0007669"/>
    <property type="project" value="UniProtKB-KW"/>
</dbReference>
<feature type="binding site" evidence="2">
    <location>
        <position position="85"/>
    </location>
    <ligand>
        <name>Mg(2+)</name>
        <dbReference type="ChEBI" id="CHEBI:18420"/>
        <label>3</label>
    </ligand>
</feature>
<dbReference type="GO" id="GO:0009229">
    <property type="term" value="P:thiamine diphosphate biosynthetic process"/>
    <property type="evidence" value="ECO:0007669"/>
    <property type="project" value="UniProtKB-UniRule"/>
</dbReference>
<feature type="binding site" evidence="2">
    <location>
        <position position="289"/>
    </location>
    <ligand>
        <name>substrate</name>
    </ligand>
</feature>
<evidence type="ECO:0000256" key="1">
    <source>
        <dbReference type="ARBA" id="ARBA00022977"/>
    </source>
</evidence>
<feature type="binding site" evidence="2">
    <location>
        <position position="238"/>
    </location>
    <ligand>
        <name>ATP</name>
        <dbReference type="ChEBI" id="CHEBI:30616"/>
    </ligand>
</feature>
<organism evidence="5 6">
    <name type="scientific">Sphingobacterium corticibacter</name>
    <dbReference type="NCBI Taxonomy" id="2171749"/>
    <lineage>
        <taxon>Bacteria</taxon>
        <taxon>Pseudomonadati</taxon>
        <taxon>Bacteroidota</taxon>
        <taxon>Sphingobacteriia</taxon>
        <taxon>Sphingobacteriales</taxon>
        <taxon>Sphingobacteriaceae</taxon>
        <taxon>Sphingobacterium</taxon>
    </lineage>
</organism>
<dbReference type="InterPro" id="IPR010918">
    <property type="entry name" value="PurM-like_C_dom"/>
</dbReference>
<feature type="binding site" evidence="2">
    <location>
        <position position="341"/>
    </location>
    <ligand>
        <name>substrate</name>
    </ligand>
</feature>
<feature type="domain" description="PurM-like C-terminal" evidence="4">
    <location>
        <begin position="163"/>
        <end position="321"/>
    </location>
</feature>
<reference evidence="5 6" key="1">
    <citation type="submission" date="2018-04" db="EMBL/GenBank/DDBJ databases">
        <title>Sphingobacterium cortibacter sp. nov.</title>
        <authorList>
            <person name="Li Y."/>
        </authorList>
    </citation>
    <scope>NUCLEOTIDE SEQUENCE [LARGE SCALE GENOMIC DNA]</scope>
    <source>
        <strain evidence="5 6">2c-3</strain>
    </source>
</reference>
<feature type="binding site" evidence="2">
    <location>
        <position position="54"/>
    </location>
    <ligand>
        <name>Mg(2+)</name>
        <dbReference type="ChEBI" id="CHEBI:18420"/>
        <label>4</label>
    </ligand>
</feature>
<feature type="binding site" evidence="2">
    <location>
        <position position="159"/>
    </location>
    <ligand>
        <name>ATP</name>
        <dbReference type="ChEBI" id="CHEBI:30616"/>
    </ligand>
</feature>
<dbReference type="CDD" id="cd02194">
    <property type="entry name" value="ThiL"/>
    <property type="match status" value="1"/>
</dbReference>
<evidence type="ECO:0000313" key="5">
    <source>
        <dbReference type="EMBL" id="PVH25811.1"/>
    </source>
</evidence>
<feature type="binding site" evidence="2">
    <location>
        <position position="236"/>
    </location>
    <ligand>
        <name>Mg(2+)</name>
        <dbReference type="ChEBI" id="CHEBI:18420"/>
        <label>3</label>
    </ligand>
</feature>
<comment type="pathway">
    <text evidence="2">Cofactor biosynthesis; thiamine diphosphate biosynthesis; thiamine diphosphate from thiamine phosphate: step 1/1.</text>
</comment>
<keyword evidence="1 2" id="KW-0784">Thiamine biosynthesis</keyword>
<keyword evidence="2" id="KW-0547">Nucleotide-binding</keyword>
<feature type="binding site" evidence="2">
    <location>
        <position position="56"/>
    </location>
    <ligand>
        <name>Mg(2+)</name>
        <dbReference type="ChEBI" id="CHEBI:18420"/>
        <label>1</label>
    </ligand>
</feature>
<dbReference type="Proteomes" id="UP000245627">
    <property type="component" value="Unassembled WGS sequence"/>
</dbReference>
<dbReference type="UniPathway" id="UPA00060">
    <property type="reaction ID" value="UER00142"/>
</dbReference>
<dbReference type="SUPFAM" id="SSF55326">
    <property type="entry name" value="PurM N-terminal domain-like"/>
    <property type="match status" value="1"/>
</dbReference>
<dbReference type="AlphaFoldDB" id="A0A2T8HK45"/>
<dbReference type="InterPro" id="IPR036676">
    <property type="entry name" value="PurM-like_C_sf"/>
</dbReference>
<accession>A0A2T8HK45</accession>
<feature type="binding site" evidence="2">
    <location>
        <position position="85"/>
    </location>
    <ligand>
        <name>Mg(2+)</name>
        <dbReference type="ChEBI" id="CHEBI:18420"/>
        <label>4</label>
    </ligand>
</feature>
<dbReference type="EC" id="2.7.4.16" evidence="2"/>
<dbReference type="GO" id="GO:0005524">
    <property type="term" value="F:ATP binding"/>
    <property type="evidence" value="ECO:0007669"/>
    <property type="project" value="UniProtKB-UniRule"/>
</dbReference>
<dbReference type="SUPFAM" id="SSF56042">
    <property type="entry name" value="PurM C-terminal domain-like"/>
    <property type="match status" value="1"/>
</dbReference>
<comment type="miscellaneous">
    <text evidence="2">Reaction mechanism of ThiL seems to utilize a direct, inline transfer of the gamma-phosphate of ATP to TMP rather than a phosphorylated enzyme intermediate.</text>
</comment>
<dbReference type="RefSeq" id="WP_116775382.1">
    <property type="nucleotide sequence ID" value="NZ_QDKG01000002.1"/>
</dbReference>
<feature type="binding site" evidence="2">
    <location>
        <position position="55"/>
    </location>
    <ligand>
        <name>Mg(2+)</name>
        <dbReference type="ChEBI" id="CHEBI:18420"/>
        <label>1</label>
    </ligand>
</feature>
<proteinExistence type="inferred from homology"/>
<feature type="binding site" evidence="2">
    <location>
        <position position="40"/>
    </location>
    <ligand>
        <name>Mg(2+)</name>
        <dbReference type="ChEBI" id="CHEBI:18420"/>
        <label>4</label>
    </ligand>
</feature>
<comment type="catalytic activity">
    <reaction evidence="2">
        <text>thiamine phosphate + ATP = thiamine diphosphate + ADP</text>
        <dbReference type="Rhea" id="RHEA:15913"/>
        <dbReference type="ChEBI" id="CHEBI:30616"/>
        <dbReference type="ChEBI" id="CHEBI:37575"/>
        <dbReference type="ChEBI" id="CHEBI:58937"/>
        <dbReference type="ChEBI" id="CHEBI:456216"/>
        <dbReference type="EC" id="2.7.4.16"/>
    </reaction>
</comment>
<dbReference type="PANTHER" id="PTHR30270">
    <property type="entry name" value="THIAMINE-MONOPHOSPHATE KINASE"/>
    <property type="match status" value="1"/>
</dbReference>
<keyword evidence="2" id="KW-0460">Magnesium</keyword>
<evidence type="ECO:0000259" key="4">
    <source>
        <dbReference type="Pfam" id="PF02769"/>
    </source>
</evidence>
<dbReference type="InterPro" id="IPR036921">
    <property type="entry name" value="PurM-like_N_sf"/>
</dbReference>
<evidence type="ECO:0000256" key="2">
    <source>
        <dbReference type="HAMAP-Rule" id="MF_02128"/>
    </source>
</evidence>
<feature type="binding site" evidence="2">
    <location>
        <position position="239"/>
    </location>
    <ligand>
        <name>Mg(2+)</name>
        <dbReference type="ChEBI" id="CHEBI:18420"/>
        <label>5</label>
    </ligand>
</feature>
<feature type="binding site" evidence="2">
    <location>
        <position position="85"/>
    </location>
    <ligand>
        <name>Mg(2+)</name>
        <dbReference type="ChEBI" id="CHEBI:18420"/>
        <label>2</label>
    </ligand>
</feature>
<name>A0A2T8HK45_9SPHI</name>
<gene>
    <name evidence="2 5" type="primary">thiL</name>
    <name evidence="5" type="ORF">DC487_07715</name>
</gene>
<dbReference type="Gene3D" id="3.30.1330.10">
    <property type="entry name" value="PurM-like, N-terminal domain"/>
    <property type="match status" value="1"/>
</dbReference>
<feature type="binding site" evidence="2">
    <location>
        <position position="40"/>
    </location>
    <ligand>
        <name>Mg(2+)</name>
        <dbReference type="ChEBI" id="CHEBI:18420"/>
        <label>3</label>
    </ligand>
</feature>
<dbReference type="GO" id="GO:0000287">
    <property type="term" value="F:magnesium ion binding"/>
    <property type="evidence" value="ECO:0007669"/>
    <property type="project" value="UniProtKB-UniRule"/>
</dbReference>
<dbReference type="PIRSF" id="PIRSF005303">
    <property type="entry name" value="Thiam_monoph_kin"/>
    <property type="match status" value="1"/>
</dbReference>
<dbReference type="HAMAP" id="MF_02128">
    <property type="entry name" value="TMP_kinase"/>
    <property type="match status" value="1"/>
</dbReference>
<evidence type="ECO:0000259" key="3">
    <source>
        <dbReference type="Pfam" id="PF00586"/>
    </source>
</evidence>
<keyword evidence="6" id="KW-1185">Reference proteome</keyword>
<keyword evidence="2 5" id="KW-0418">Kinase</keyword>
<feature type="binding site" evidence="2">
    <location>
        <position position="63"/>
    </location>
    <ligand>
        <name>substrate</name>
    </ligand>
</feature>
<dbReference type="Pfam" id="PF02769">
    <property type="entry name" value="AIRS_C"/>
    <property type="match status" value="1"/>
</dbReference>
<feature type="binding site" evidence="2">
    <location>
        <position position="56"/>
    </location>
    <ligand>
        <name>Mg(2+)</name>
        <dbReference type="ChEBI" id="CHEBI:18420"/>
        <label>2</label>
    </ligand>
</feature>
<dbReference type="InterPro" id="IPR016188">
    <property type="entry name" value="PurM-like_N"/>
</dbReference>
<dbReference type="OrthoDB" id="9802811at2"/>
<feature type="binding site" evidence="2">
    <location>
        <position position="115"/>
    </location>
    <ligand>
        <name>ATP</name>
        <dbReference type="ChEBI" id="CHEBI:30616"/>
    </ligand>
</feature>
<keyword evidence="2" id="KW-0808">Transferase</keyword>
<keyword evidence="2" id="KW-0067">ATP-binding</keyword>
<dbReference type="PANTHER" id="PTHR30270:SF0">
    <property type="entry name" value="THIAMINE-MONOPHOSPHATE KINASE"/>
    <property type="match status" value="1"/>
</dbReference>
<dbReference type="GO" id="GO:0009030">
    <property type="term" value="F:thiamine-phosphate kinase activity"/>
    <property type="evidence" value="ECO:0007669"/>
    <property type="project" value="UniProtKB-UniRule"/>
</dbReference>
<feature type="domain" description="PurM-like N-terminal" evidence="3">
    <location>
        <begin position="38"/>
        <end position="150"/>
    </location>
</feature>
<comment type="similarity">
    <text evidence="2">Belongs to the thiamine-monophosphate kinase family.</text>
</comment>
<keyword evidence="2" id="KW-0479">Metal-binding</keyword>
<dbReference type="Gene3D" id="3.90.650.10">
    <property type="entry name" value="PurM-like C-terminal domain"/>
    <property type="match status" value="1"/>
</dbReference>